<dbReference type="STRING" id="650164.K5VRU3"/>
<proteinExistence type="predicted"/>
<evidence type="ECO:0000256" key="4">
    <source>
        <dbReference type="ARBA" id="ARBA00022833"/>
    </source>
</evidence>
<comment type="cofactor">
    <cofactor evidence="1">
        <name>Zn(2+)</name>
        <dbReference type="ChEBI" id="CHEBI:29105"/>
    </cofactor>
</comment>
<sequence length="490" mass="53817">MWRGDFVHCPSLGQLGILRDHVLEVDKKGFMVYIGPASSPEAETRLNSRASVNRIPPGTFLLPTFYDLHLHAPQFLYQGTGLHLSLMEWLNAYAFKAEERIDSSPILARRVYTRLARRLVEHGTGAVLLFGTIREDTNLILAECMKDAGIRAFVGKLSMDKNSRPTYVEMSAERALSAAASFVDKCRSLESAMDPHERLIEPVLTPRFVPTCSEELLVGLGRLSEERGLRVQSHMAEALDQVEWVRQERGLEDIDVFEQSGLLTSRTVQAHCTFLDPPSFLRLAQKGTAIAHCPLSNAYFSAAPFRLREALNSGVKVGLGTDIAGGYDIDIMSAMRHAVTVSRIREGSRHLECAASGARPNEHKSLSIDWKESLYLATAGGADALGLRAGTGQFIVGAPFDAQCIKVVDEETGRGIGSLDFLDNESAGTSAWSLSEEIVEKWWCLGDSGIASISDQYTPCSIHSRHCHLSRLSFQLLPAGEPYNSGQVSP</sequence>
<evidence type="ECO:0000256" key="1">
    <source>
        <dbReference type="ARBA" id="ARBA00001947"/>
    </source>
</evidence>
<organism evidence="6 7">
    <name type="scientific">Phanerochaete carnosa (strain HHB-10118-sp)</name>
    <name type="common">White-rot fungus</name>
    <name type="synonym">Peniophora carnosa</name>
    <dbReference type="NCBI Taxonomy" id="650164"/>
    <lineage>
        <taxon>Eukaryota</taxon>
        <taxon>Fungi</taxon>
        <taxon>Dikarya</taxon>
        <taxon>Basidiomycota</taxon>
        <taxon>Agaricomycotina</taxon>
        <taxon>Agaricomycetes</taxon>
        <taxon>Polyporales</taxon>
        <taxon>Phanerochaetaceae</taxon>
        <taxon>Phanerochaete</taxon>
    </lineage>
</organism>
<keyword evidence="7" id="KW-1185">Reference proteome</keyword>
<dbReference type="InParanoid" id="K5VRU3"/>
<keyword evidence="2" id="KW-0479">Metal-binding</keyword>
<dbReference type="PANTHER" id="PTHR11271">
    <property type="entry name" value="GUANINE DEAMINASE"/>
    <property type="match status" value="1"/>
</dbReference>
<dbReference type="Proteomes" id="UP000008370">
    <property type="component" value="Unassembled WGS sequence"/>
</dbReference>
<dbReference type="AlphaFoldDB" id="K5VRU3"/>
<dbReference type="Pfam" id="PF01979">
    <property type="entry name" value="Amidohydro_1"/>
    <property type="match status" value="1"/>
</dbReference>
<dbReference type="SUPFAM" id="SSF51556">
    <property type="entry name" value="Metallo-dependent hydrolases"/>
    <property type="match status" value="1"/>
</dbReference>
<dbReference type="RefSeq" id="XP_007401554.1">
    <property type="nucleotide sequence ID" value="XM_007401492.1"/>
</dbReference>
<dbReference type="GO" id="GO:0008270">
    <property type="term" value="F:zinc ion binding"/>
    <property type="evidence" value="ECO:0007669"/>
    <property type="project" value="TreeGrafter"/>
</dbReference>
<dbReference type="InterPro" id="IPR006680">
    <property type="entry name" value="Amidohydro-rel"/>
</dbReference>
<evidence type="ECO:0000256" key="2">
    <source>
        <dbReference type="ARBA" id="ARBA00022723"/>
    </source>
</evidence>
<name>K5VRU3_PHACS</name>
<dbReference type="PANTHER" id="PTHR11271:SF6">
    <property type="entry name" value="GUANINE DEAMINASE"/>
    <property type="match status" value="1"/>
</dbReference>
<feature type="domain" description="Amidohydrolase-related" evidence="5">
    <location>
        <begin position="60"/>
        <end position="405"/>
    </location>
</feature>
<evidence type="ECO:0000313" key="6">
    <source>
        <dbReference type="EMBL" id="EKM49485.1"/>
    </source>
</evidence>
<protein>
    <recommendedName>
        <fullName evidence="5">Amidohydrolase-related domain-containing protein</fullName>
    </recommendedName>
</protein>
<gene>
    <name evidence="6" type="ORF">PHACADRAFT_264989</name>
</gene>
<dbReference type="InterPro" id="IPR051607">
    <property type="entry name" value="Metallo-dep_hydrolases"/>
</dbReference>
<dbReference type="EMBL" id="JH930480">
    <property type="protein sequence ID" value="EKM49485.1"/>
    <property type="molecule type" value="Genomic_DNA"/>
</dbReference>
<evidence type="ECO:0000256" key="3">
    <source>
        <dbReference type="ARBA" id="ARBA00022801"/>
    </source>
</evidence>
<reference evidence="6 7" key="1">
    <citation type="journal article" date="2012" name="BMC Genomics">
        <title>Comparative genomics of the white-rot fungi, Phanerochaete carnosa and P. chrysosporium, to elucidate the genetic basis of the distinct wood types they colonize.</title>
        <authorList>
            <person name="Suzuki H."/>
            <person name="MacDonald J."/>
            <person name="Syed K."/>
            <person name="Salamov A."/>
            <person name="Hori C."/>
            <person name="Aerts A."/>
            <person name="Henrissat B."/>
            <person name="Wiebenga A."/>
            <person name="vanKuyk P.A."/>
            <person name="Barry K."/>
            <person name="Lindquist E."/>
            <person name="LaButti K."/>
            <person name="Lapidus A."/>
            <person name="Lucas S."/>
            <person name="Coutinho P."/>
            <person name="Gong Y."/>
            <person name="Samejima M."/>
            <person name="Mahadevan R."/>
            <person name="Abou-Zaid M."/>
            <person name="de Vries R.P."/>
            <person name="Igarashi K."/>
            <person name="Yadav J.S."/>
            <person name="Grigoriev I.V."/>
            <person name="Master E.R."/>
        </authorList>
    </citation>
    <scope>NUCLEOTIDE SEQUENCE [LARGE SCALE GENOMIC DNA]</scope>
    <source>
        <strain evidence="6 7">HHB-10118-sp</strain>
    </source>
</reference>
<dbReference type="OrthoDB" id="194468at2759"/>
<dbReference type="GO" id="GO:0046098">
    <property type="term" value="P:guanine metabolic process"/>
    <property type="evidence" value="ECO:0007669"/>
    <property type="project" value="TreeGrafter"/>
</dbReference>
<evidence type="ECO:0000313" key="7">
    <source>
        <dbReference type="Proteomes" id="UP000008370"/>
    </source>
</evidence>
<dbReference type="KEGG" id="pco:PHACADRAFT_264989"/>
<dbReference type="InterPro" id="IPR032466">
    <property type="entry name" value="Metal_Hydrolase"/>
</dbReference>
<dbReference type="Gene3D" id="3.20.20.140">
    <property type="entry name" value="Metal-dependent hydrolases"/>
    <property type="match status" value="1"/>
</dbReference>
<dbReference type="GO" id="GO:0005829">
    <property type="term" value="C:cytosol"/>
    <property type="evidence" value="ECO:0007669"/>
    <property type="project" value="TreeGrafter"/>
</dbReference>
<keyword evidence="4" id="KW-0862">Zinc</keyword>
<evidence type="ECO:0000259" key="5">
    <source>
        <dbReference type="Pfam" id="PF01979"/>
    </source>
</evidence>
<dbReference type="GO" id="GO:0008892">
    <property type="term" value="F:guanine deaminase activity"/>
    <property type="evidence" value="ECO:0007669"/>
    <property type="project" value="TreeGrafter"/>
</dbReference>
<accession>K5VRU3</accession>
<dbReference type="Gene3D" id="2.30.40.10">
    <property type="entry name" value="Urease, subunit C, domain 1"/>
    <property type="match status" value="1"/>
</dbReference>
<dbReference type="InterPro" id="IPR011059">
    <property type="entry name" value="Metal-dep_hydrolase_composite"/>
</dbReference>
<dbReference type="HOGENOM" id="CLU_012358_0_1_1"/>
<keyword evidence="3" id="KW-0378">Hydrolase</keyword>
<dbReference type="GeneID" id="18918982"/>